<dbReference type="AlphaFoldDB" id="A0A7X6IB26"/>
<comment type="caution">
    <text evidence="5">The sequence shown here is derived from an EMBL/GenBank/DDBJ whole genome shotgun (WGS) entry which is preliminary data.</text>
</comment>
<keyword evidence="1 2" id="KW-0238">DNA-binding</keyword>
<feature type="DNA-binding region" description="H-T-H motif" evidence="2">
    <location>
        <begin position="17"/>
        <end position="36"/>
    </location>
</feature>
<evidence type="ECO:0000256" key="1">
    <source>
        <dbReference type="ARBA" id="ARBA00023125"/>
    </source>
</evidence>
<feature type="domain" description="HTH tetR-type" evidence="4">
    <location>
        <begin position="1"/>
        <end position="54"/>
    </location>
</feature>
<evidence type="ECO:0000259" key="4">
    <source>
        <dbReference type="PROSITE" id="PS50977"/>
    </source>
</evidence>
<protein>
    <submittedName>
        <fullName evidence="5">TetR/AcrR family transcriptional regulator</fullName>
    </submittedName>
</protein>
<feature type="transmembrane region" description="Helical" evidence="3">
    <location>
        <begin position="142"/>
        <end position="160"/>
    </location>
</feature>
<dbReference type="GO" id="GO:0003677">
    <property type="term" value="F:DNA binding"/>
    <property type="evidence" value="ECO:0007669"/>
    <property type="project" value="UniProtKB-UniRule"/>
</dbReference>
<name>A0A7X6IB26_9BACT</name>
<dbReference type="PANTHER" id="PTHR43479">
    <property type="entry name" value="ACREF/ENVCD OPERON REPRESSOR-RELATED"/>
    <property type="match status" value="1"/>
</dbReference>
<keyword evidence="3" id="KW-1133">Transmembrane helix</keyword>
<dbReference type="SUPFAM" id="SSF46689">
    <property type="entry name" value="Homeodomain-like"/>
    <property type="match status" value="1"/>
</dbReference>
<organism evidence="5 6">
    <name type="scientific">Candidatus Manganitrophus noduliformans</name>
    <dbReference type="NCBI Taxonomy" id="2606439"/>
    <lineage>
        <taxon>Bacteria</taxon>
        <taxon>Pseudomonadati</taxon>
        <taxon>Nitrospirota</taxon>
        <taxon>Nitrospiria</taxon>
        <taxon>Candidatus Troglogloeales</taxon>
        <taxon>Candidatus Manganitrophaceae</taxon>
        <taxon>Candidatus Manganitrophus</taxon>
    </lineage>
</organism>
<proteinExistence type="predicted"/>
<keyword evidence="3" id="KW-0812">Transmembrane</keyword>
<dbReference type="PROSITE" id="PS50977">
    <property type="entry name" value="HTH_TETR_2"/>
    <property type="match status" value="1"/>
</dbReference>
<dbReference type="InterPro" id="IPR009057">
    <property type="entry name" value="Homeodomain-like_sf"/>
</dbReference>
<keyword evidence="6" id="KW-1185">Reference proteome</keyword>
<reference evidence="5 6" key="1">
    <citation type="journal article" date="2020" name="Nature">
        <title>Bacterial chemolithoautotrophy via manganese oxidation.</title>
        <authorList>
            <person name="Yu H."/>
            <person name="Leadbetter J.R."/>
        </authorList>
    </citation>
    <scope>NUCLEOTIDE SEQUENCE [LARGE SCALE GENOMIC DNA]</scope>
    <source>
        <strain evidence="5 6">Mn-1</strain>
    </source>
</reference>
<keyword evidence="3" id="KW-0472">Membrane</keyword>
<gene>
    <name evidence="5" type="ORF">MNODULE_10515</name>
</gene>
<dbReference type="Gene3D" id="1.10.357.10">
    <property type="entry name" value="Tetracycline Repressor, domain 2"/>
    <property type="match status" value="1"/>
</dbReference>
<evidence type="ECO:0000256" key="2">
    <source>
        <dbReference type="PROSITE-ProRule" id="PRU00335"/>
    </source>
</evidence>
<evidence type="ECO:0000313" key="5">
    <source>
        <dbReference type="EMBL" id="NKE71168.1"/>
    </source>
</evidence>
<accession>A0A7X6IB26</accession>
<evidence type="ECO:0000256" key="3">
    <source>
        <dbReference type="SAM" id="Phobius"/>
    </source>
</evidence>
<dbReference type="InterPro" id="IPR050624">
    <property type="entry name" value="HTH-type_Tx_Regulator"/>
</dbReference>
<dbReference type="EMBL" id="VTOW01000002">
    <property type="protein sequence ID" value="NKE71168.1"/>
    <property type="molecule type" value="Genomic_DNA"/>
</dbReference>
<sequence>MEVALSLFYEKGIYLTKIEDVTARADIGKGTFYLYFDTKELLLQAVLEEGLHRLLVQATEAAETAKPGPGRIGAIIRSQLDFYQDHPEYLLLFHQVCGLLQLQTGSVKELREVYGRYLNELGRLVQPALTGKGSRTGFPREFGMALSAVTSGLLTYHLLFGKNRVSKRRRADVEIQIKRSLSALIKE</sequence>
<dbReference type="Proteomes" id="UP000534783">
    <property type="component" value="Unassembled WGS sequence"/>
</dbReference>
<dbReference type="InterPro" id="IPR001647">
    <property type="entry name" value="HTH_TetR"/>
</dbReference>
<dbReference type="PANTHER" id="PTHR43479:SF11">
    <property type="entry name" value="ACREF_ENVCD OPERON REPRESSOR-RELATED"/>
    <property type="match status" value="1"/>
</dbReference>
<evidence type="ECO:0000313" key="6">
    <source>
        <dbReference type="Proteomes" id="UP000534783"/>
    </source>
</evidence>
<dbReference type="Pfam" id="PF00440">
    <property type="entry name" value="TetR_N"/>
    <property type="match status" value="1"/>
</dbReference>